<dbReference type="PROSITE" id="PS51007">
    <property type="entry name" value="CYTC"/>
    <property type="match status" value="1"/>
</dbReference>
<feature type="chain" id="PRO_5046935482" evidence="5">
    <location>
        <begin position="24"/>
        <end position="107"/>
    </location>
</feature>
<dbReference type="SUPFAM" id="SSF46626">
    <property type="entry name" value="Cytochrome c"/>
    <property type="match status" value="1"/>
</dbReference>
<name>A0ABR9NXF0_9BACT</name>
<accession>A0ABR9NXF0</accession>
<evidence type="ECO:0000256" key="5">
    <source>
        <dbReference type="SAM" id="SignalP"/>
    </source>
</evidence>
<sequence>MKRVIREAAVGLGLCALALSADAAGPADRGRELFESTQLGTSGTSCSSCHPGGKKLEWAGSSYDDAKLAAIVNRCIEKALKGKPLDPDGEDMKALMQHIRSFGNPGG</sequence>
<dbReference type="Proteomes" id="UP000618926">
    <property type="component" value="Unassembled WGS sequence"/>
</dbReference>
<keyword evidence="8" id="KW-1185">Reference proteome</keyword>
<comment type="caution">
    <text evidence="7">The sequence shown here is derived from an EMBL/GenBank/DDBJ whole genome shotgun (WGS) entry which is preliminary data.</text>
</comment>
<dbReference type="InterPro" id="IPR009056">
    <property type="entry name" value="Cyt_c-like_dom"/>
</dbReference>
<feature type="domain" description="Cytochrome c" evidence="6">
    <location>
        <begin position="25"/>
        <end position="107"/>
    </location>
</feature>
<evidence type="ECO:0000256" key="3">
    <source>
        <dbReference type="ARBA" id="ARBA00023004"/>
    </source>
</evidence>
<keyword evidence="1 4" id="KW-0349">Heme</keyword>
<evidence type="ECO:0000259" key="6">
    <source>
        <dbReference type="PROSITE" id="PS51007"/>
    </source>
</evidence>
<proteinExistence type="predicted"/>
<keyword evidence="5" id="KW-0732">Signal</keyword>
<keyword evidence="3 4" id="KW-0408">Iron</keyword>
<protein>
    <submittedName>
        <fullName evidence="7">Cytochrome C</fullName>
    </submittedName>
</protein>
<keyword evidence="2 4" id="KW-0479">Metal-binding</keyword>
<evidence type="ECO:0000256" key="2">
    <source>
        <dbReference type="ARBA" id="ARBA00022723"/>
    </source>
</evidence>
<dbReference type="Gene3D" id="1.10.760.10">
    <property type="entry name" value="Cytochrome c-like domain"/>
    <property type="match status" value="1"/>
</dbReference>
<gene>
    <name evidence="7" type="ORF">IIE05_13215</name>
</gene>
<reference evidence="7 8" key="1">
    <citation type="submission" date="2020-10" db="EMBL/GenBank/DDBJ databases">
        <title>Investigation of anaerobic biodegradation of phenanthrene by a sulfate-dependent Geobacter anodireducens strain PheS2.</title>
        <authorList>
            <person name="Zhang Z."/>
        </authorList>
    </citation>
    <scope>NUCLEOTIDE SEQUENCE [LARGE SCALE GENOMIC DNA]</scope>
    <source>
        <strain evidence="7 8">PheS2</strain>
    </source>
</reference>
<evidence type="ECO:0000313" key="8">
    <source>
        <dbReference type="Proteomes" id="UP000618926"/>
    </source>
</evidence>
<evidence type="ECO:0000256" key="4">
    <source>
        <dbReference type="PROSITE-ProRule" id="PRU00433"/>
    </source>
</evidence>
<dbReference type="EMBL" id="JADBFD010000019">
    <property type="protein sequence ID" value="MBE2888924.1"/>
    <property type="molecule type" value="Genomic_DNA"/>
</dbReference>
<organism evidence="7 8">
    <name type="scientific">Geobacter anodireducens</name>
    <dbReference type="NCBI Taxonomy" id="1340425"/>
    <lineage>
        <taxon>Bacteria</taxon>
        <taxon>Pseudomonadati</taxon>
        <taxon>Thermodesulfobacteriota</taxon>
        <taxon>Desulfuromonadia</taxon>
        <taxon>Geobacterales</taxon>
        <taxon>Geobacteraceae</taxon>
        <taxon>Geobacter</taxon>
    </lineage>
</organism>
<evidence type="ECO:0000313" key="7">
    <source>
        <dbReference type="EMBL" id="MBE2888924.1"/>
    </source>
</evidence>
<dbReference type="RefSeq" id="WP_066357389.1">
    <property type="nucleotide sequence ID" value="NZ_JADBFD010000019.1"/>
</dbReference>
<dbReference type="InterPro" id="IPR036909">
    <property type="entry name" value="Cyt_c-like_dom_sf"/>
</dbReference>
<evidence type="ECO:0000256" key="1">
    <source>
        <dbReference type="ARBA" id="ARBA00022617"/>
    </source>
</evidence>
<feature type="signal peptide" evidence="5">
    <location>
        <begin position="1"/>
        <end position="23"/>
    </location>
</feature>